<sequence length="88" mass="10082">MAIFFGSYCVRIGFVLWLLGWLVLVLWLLARAGCRVLPLRVARGAAHSTHPWELDHSIPAVDFPDREHPASVAHYQVHYPKPIHQFLN</sequence>
<organism evidence="2 3">
    <name type="scientific">Saccharospirillum salsuginis</name>
    <dbReference type="NCBI Taxonomy" id="418750"/>
    <lineage>
        <taxon>Bacteria</taxon>
        <taxon>Pseudomonadati</taxon>
        <taxon>Pseudomonadota</taxon>
        <taxon>Gammaproteobacteria</taxon>
        <taxon>Oceanospirillales</taxon>
        <taxon>Saccharospirillaceae</taxon>
        <taxon>Saccharospirillum</taxon>
    </lineage>
</organism>
<feature type="transmembrane region" description="Helical" evidence="1">
    <location>
        <begin position="12"/>
        <end position="30"/>
    </location>
</feature>
<keyword evidence="3" id="KW-1185">Reference proteome</keyword>
<protein>
    <submittedName>
        <fullName evidence="2">Uncharacterized protein</fullName>
    </submittedName>
</protein>
<keyword evidence="1" id="KW-0812">Transmembrane</keyword>
<proteinExistence type="predicted"/>
<name>A0A918NJB6_9GAMM</name>
<evidence type="ECO:0000256" key="1">
    <source>
        <dbReference type="SAM" id="Phobius"/>
    </source>
</evidence>
<dbReference type="Proteomes" id="UP000626148">
    <property type="component" value="Unassembled WGS sequence"/>
</dbReference>
<dbReference type="EMBL" id="BMXR01000015">
    <property type="protein sequence ID" value="GGX71970.1"/>
    <property type="molecule type" value="Genomic_DNA"/>
</dbReference>
<gene>
    <name evidence="2" type="ORF">GCM10007392_44190</name>
</gene>
<comment type="caution">
    <text evidence="2">The sequence shown here is derived from an EMBL/GenBank/DDBJ whole genome shotgun (WGS) entry which is preliminary data.</text>
</comment>
<keyword evidence="1" id="KW-1133">Transmembrane helix</keyword>
<accession>A0A918NJB6</accession>
<reference evidence="2" key="1">
    <citation type="journal article" date="2014" name="Int. J. Syst. Evol. Microbiol.">
        <title>Complete genome sequence of Corynebacterium casei LMG S-19264T (=DSM 44701T), isolated from a smear-ripened cheese.</title>
        <authorList>
            <consortium name="US DOE Joint Genome Institute (JGI-PGF)"/>
            <person name="Walter F."/>
            <person name="Albersmeier A."/>
            <person name="Kalinowski J."/>
            <person name="Ruckert C."/>
        </authorList>
    </citation>
    <scope>NUCLEOTIDE SEQUENCE</scope>
    <source>
        <strain evidence="2">KCTC 22169</strain>
    </source>
</reference>
<reference evidence="2" key="2">
    <citation type="submission" date="2020-09" db="EMBL/GenBank/DDBJ databases">
        <authorList>
            <person name="Sun Q."/>
            <person name="Kim S."/>
        </authorList>
    </citation>
    <scope>NUCLEOTIDE SEQUENCE</scope>
    <source>
        <strain evidence="2">KCTC 22169</strain>
    </source>
</reference>
<dbReference type="AlphaFoldDB" id="A0A918NJB6"/>
<evidence type="ECO:0000313" key="2">
    <source>
        <dbReference type="EMBL" id="GGX71970.1"/>
    </source>
</evidence>
<evidence type="ECO:0000313" key="3">
    <source>
        <dbReference type="Proteomes" id="UP000626148"/>
    </source>
</evidence>
<keyword evidence="1" id="KW-0472">Membrane</keyword>